<dbReference type="Proteomes" id="UP001238805">
    <property type="component" value="Chromosome"/>
</dbReference>
<name>A0ABY8VMY2_9CORY</name>
<dbReference type="RefSeq" id="WP_284875586.1">
    <property type="nucleotide sequence ID" value="NZ_CP126970.1"/>
</dbReference>
<organism evidence="1 2">
    <name type="scientific">Corynebacterium suedekumii</name>
    <dbReference type="NCBI Taxonomy" id="3049801"/>
    <lineage>
        <taxon>Bacteria</taxon>
        <taxon>Bacillati</taxon>
        <taxon>Actinomycetota</taxon>
        <taxon>Actinomycetes</taxon>
        <taxon>Mycobacteriales</taxon>
        <taxon>Corynebacteriaceae</taxon>
        <taxon>Corynebacterium</taxon>
    </lineage>
</organism>
<reference evidence="1 2" key="1">
    <citation type="submission" date="2023-05" db="EMBL/GenBank/DDBJ databases">
        <title>Corynebacterium suedekumii sp. nov. and Corynebacterium breve sp. nov. isolated from raw cow's milk.</title>
        <authorList>
            <person name="Baer M.K."/>
            <person name="Mehl L."/>
            <person name="Hellmuth R."/>
            <person name="Marke G."/>
            <person name="Lipski A."/>
        </authorList>
    </citation>
    <scope>NUCLEOTIDE SEQUENCE [LARGE SCALE GENOMIC DNA]</scope>
    <source>
        <strain evidence="1 2">LM112</strain>
    </source>
</reference>
<protein>
    <submittedName>
        <fullName evidence="1">Uncharacterized protein</fullName>
    </submittedName>
</protein>
<sequence length="56" mass="6044">MLIRPGPFHLVDGGDGEVLRADPGGAARVLRRMAAPTRLVMLRNCGQRGFPRCTSP</sequence>
<accession>A0ABY8VMY2</accession>
<evidence type="ECO:0000313" key="2">
    <source>
        <dbReference type="Proteomes" id="UP001238805"/>
    </source>
</evidence>
<dbReference type="EMBL" id="CP126970">
    <property type="protein sequence ID" value="WIM71011.1"/>
    <property type="molecule type" value="Genomic_DNA"/>
</dbReference>
<proteinExistence type="predicted"/>
<gene>
    <name evidence="1" type="ORF">QP029_04170</name>
</gene>
<keyword evidence="2" id="KW-1185">Reference proteome</keyword>
<evidence type="ECO:0000313" key="1">
    <source>
        <dbReference type="EMBL" id="WIM71011.1"/>
    </source>
</evidence>